<dbReference type="InterPro" id="IPR029066">
    <property type="entry name" value="PLP-binding_barrel"/>
</dbReference>
<dbReference type="InterPro" id="IPR022644">
    <property type="entry name" value="De-COase2_N"/>
</dbReference>
<evidence type="ECO:0000256" key="2">
    <source>
        <dbReference type="ARBA" id="ARBA00022898"/>
    </source>
</evidence>
<dbReference type="SUPFAM" id="SSF50621">
    <property type="entry name" value="Alanine racemase C-terminal domain-like"/>
    <property type="match status" value="1"/>
</dbReference>
<comment type="cofactor">
    <cofactor evidence="1">
        <name>pyridoxal 5'-phosphate</name>
        <dbReference type="ChEBI" id="CHEBI:597326"/>
    </cofactor>
</comment>
<dbReference type="Proteomes" id="UP000469424">
    <property type="component" value="Unassembled WGS sequence"/>
</dbReference>
<dbReference type="Gene3D" id="3.20.20.10">
    <property type="entry name" value="Alanine racemase"/>
    <property type="match status" value="1"/>
</dbReference>
<dbReference type="PANTHER" id="PTHR43727:SF3">
    <property type="entry name" value="GROUP IV DECARBOXYLASE"/>
    <property type="match status" value="1"/>
</dbReference>
<keyword evidence="5" id="KW-1185">Reference proteome</keyword>
<dbReference type="PANTHER" id="PTHR43727">
    <property type="entry name" value="DIAMINOPIMELATE DECARBOXYLASE"/>
    <property type="match status" value="1"/>
</dbReference>
<evidence type="ECO:0000256" key="1">
    <source>
        <dbReference type="ARBA" id="ARBA00001933"/>
    </source>
</evidence>
<dbReference type="GO" id="GO:0008836">
    <property type="term" value="F:diaminopimelate decarboxylase activity"/>
    <property type="evidence" value="ECO:0007669"/>
    <property type="project" value="TreeGrafter"/>
</dbReference>
<gene>
    <name evidence="4" type="ORF">FYJ65_07545</name>
</gene>
<dbReference type="GO" id="GO:0009089">
    <property type="term" value="P:lysine biosynthetic process via diaminopimelate"/>
    <property type="evidence" value="ECO:0007669"/>
    <property type="project" value="TreeGrafter"/>
</dbReference>
<dbReference type="EMBL" id="VUNA01000015">
    <property type="protein sequence ID" value="MST71166.1"/>
    <property type="molecule type" value="Genomic_DNA"/>
</dbReference>
<dbReference type="RefSeq" id="WP_154554727.1">
    <property type="nucleotide sequence ID" value="NZ_VUNA01000015.1"/>
</dbReference>
<feature type="domain" description="Orn/DAP/Arg decarboxylase 2 N-terminal" evidence="3">
    <location>
        <begin position="37"/>
        <end position="270"/>
    </location>
</feature>
<dbReference type="InterPro" id="IPR009006">
    <property type="entry name" value="Ala_racemase/Decarboxylase_C"/>
</dbReference>
<name>A0A6N7XMI2_9FIRM</name>
<sequence>MIELNDKQVKEIIEQYGNAVYIFNQDEFEENYKELESTFQKVYPNYHICYSYKTNYTPAICKCVKDLNGYAEVVSDMEYRLALKIGYIPQRIIFNGPVKGEYLEKHLLEGGINNIDRVEEANLICEIAKRNPNHIIKTGIRVNFDIDAGYTSRFGIDIHEIDEIIKTLTDANVIINGIHCHMSRARGIEPWKLRAKTMLSLVNKFHLDNIDYISLGSGMFGKMDPELKKQFPADAPTYEEYANEVIKPFADYYKDKEKQPLLFTEPGTTLISKYVDFLGKVIGIKKIRGNEFVLLNCSFQNLGETCQMKNLPIKRYEYGIKKTTVLNARFVGYTCLEQDVLYKGYSGDISIGDYILFGNIGGYSLVDKPPFIMPDCPMIAIKSENIKLIKRRETFEDIFNVFEFEE</sequence>
<accession>A0A6N7XMI2</accession>
<dbReference type="SUPFAM" id="SSF51419">
    <property type="entry name" value="PLP-binding barrel"/>
    <property type="match status" value="1"/>
</dbReference>
<dbReference type="Gene3D" id="2.40.37.10">
    <property type="entry name" value="Lyase, Ornithine Decarboxylase, Chain A, domain 1"/>
    <property type="match status" value="1"/>
</dbReference>
<organism evidence="4 5">
    <name type="scientific">Mogibacterium kristiansenii</name>
    <dbReference type="NCBI Taxonomy" id="2606708"/>
    <lineage>
        <taxon>Bacteria</taxon>
        <taxon>Bacillati</taxon>
        <taxon>Bacillota</taxon>
        <taxon>Clostridia</taxon>
        <taxon>Peptostreptococcales</taxon>
        <taxon>Anaerovoracaceae</taxon>
        <taxon>Mogibacterium</taxon>
    </lineage>
</organism>
<evidence type="ECO:0000313" key="5">
    <source>
        <dbReference type="Proteomes" id="UP000469424"/>
    </source>
</evidence>
<keyword evidence="2" id="KW-0663">Pyridoxal phosphate</keyword>
<evidence type="ECO:0000313" key="4">
    <source>
        <dbReference type="EMBL" id="MST71166.1"/>
    </source>
</evidence>
<dbReference type="AlphaFoldDB" id="A0A6N7XMI2"/>
<protein>
    <submittedName>
        <fullName evidence="4">Diaminopimelate decarboxylase</fullName>
    </submittedName>
</protein>
<reference evidence="4 5" key="1">
    <citation type="submission" date="2019-08" db="EMBL/GenBank/DDBJ databases">
        <title>In-depth cultivation of the pig gut microbiome towards novel bacterial diversity and tailored functional studies.</title>
        <authorList>
            <person name="Wylensek D."/>
            <person name="Hitch T.C.A."/>
            <person name="Clavel T."/>
        </authorList>
    </citation>
    <scope>NUCLEOTIDE SEQUENCE [LARGE SCALE GENOMIC DNA]</scope>
    <source>
        <strain evidence="4 5">WCA-MUC-591-APC-4B</strain>
    </source>
</reference>
<evidence type="ECO:0000259" key="3">
    <source>
        <dbReference type="Pfam" id="PF02784"/>
    </source>
</evidence>
<proteinExistence type="predicted"/>
<comment type="caution">
    <text evidence="4">The sequence shown here is derived from an EMBL/GenBank/DDBJ whole genome shotgun (WGS) entry which is preliminary data.</text>
</comment>
<dbReference type="Pfam" id="PF02784">
    <property type="entry name" value="Orn_Arg_deC_N"/>
    <property type="match status" value="1"/>
</dbReference>